<dbReference type="InterPro" id="IPR000620">
    <property type="entry name" value="EamA_dom"/>
</dbReference>
<dbReference type="Pfam" id="PF00892">
    <property type="entry name" value="EamA"/>
    <property type="match status" value="2"/>
</dbReference>
<name>A0A379CAN1_9PAST</name>
<feature type="transmembrane region" description="Helical" evidence="6">
    <location>
        <begin position="67"/>
        <end position="87"/>
    </location>
</feature>
<evidence type="ECO:0000256" key="1">
    <source>
        <dbReference type="ARBA" id="ARBA00004651"/>
    </source>
</evidence>
<reference evidence="8 9" key="1">
    <citation type="submission" date="2018-06" db="EMBL/GenBank/DDBJ databases">
        <authorList>
            <consortium name="Pathogen Informatics"/>
            <person name="Doyle S."/>
        </authorList>
    </citation>
    <scope>NUCLEOTIDE SEQUENCE [LARGE SCALE GENOMIC DNA]</scope>
    <source>
        <strain evidence="8 9">NCTC12872</strain>
    </source>
</reference>
<comment type="subcellular location">
    <subcellularLocation>
        <location evidence="1">Cell membrane</location>
        <topology evidence="1">Multi-pass membrane protein</topology>
    </subcellularLocation>
</comment>
<feature type="transmembrane region" description="Helical" evidence="6">
    <location>
        <begin position="93"/>
        <end position="117"/>
    </location>
</feature>
<dbReference type="AlphaFoldDB" id="A0A379CAN1"/>
<dbReference type="GO" id="GO:0005886">
    <property type="term" value="C:plasma membrane"/>
    <property type="evidence" value="ECO:0007669"/>
    <property type="project" value="UniProtKB-SubCell"/>
</dbReference>
<dbReference type="InterPro" id="IPR050638">
    <property type="entry name" value="AA-Vitamin_Transporters"/>
</dbReference>
<dbReference type="Proteomes" id="UP000255417">
    <property type="component" value="Unassembled WGS sequence"/>
</dbReference>
<evidence type="ECO:0000259" key="7">
    <source>
        <dbReference type="Pfam" id="PF00892"/>
    </source>
</evidence>
<dbReference type="EMBL" id="UGTA01000001">
    <property type="protein sequence ID" value="SUB58727.1"/>
    <property type="molecule type" value="Genomic_DNA"/>
</dbReference>
<keyword evidence="3 6" id="KW-0812">Transmembrane</keyword>
<dbReference type="SUPFAM" id="SSF103481">
    <property type="entry name" value="Multidrug resistance efflux transporter EmrE"/>
    <property type="match status" value="2"/>
</dbReference>
<evidence type="ECO:0000256" key="4">
    <source>
        <dbReference type="ARBA" id="ARBA00022989"/>
    </source>
</evidence>
<feature type="transmembrane region" description="Helical" evidence="6">
    <location>
        <begin position="158"/>
        <end position="177"/>
    </location>
</feature>
<accession>A0A379CAN1</accession>
<feature type="domain" description="EamA" evidence="7">
    <location>
        <begin position="14"/>
        <end position="142"/>
    </location>
</feature>
<feature type="transmembrane region" description="Helical" evidence="6">
    <location>
        <begin position="251"/>
        <end position="271"/>
    </location>
</feature>
<dbReference type="InterPro" id="IPR037185">
    <property type="entry name" value="EmrE-like"/>
</dbReference>
<evidence type="ECO:0000256" key="5">
    <source>
        <dbReference type="ARBA" id="ARBA00023136"/>
    </source>
</evidence>
<organism evidence="8 9">
    <name type="scientific">Phocoenobacter uteri</name>
    <dbReference type="NCBI Taxonomy" id="146806"/>
    <lineage>
        <taxon>Bacteria</taxon>
        <taxon>Pseudomonadati</taxon>
        <taxon>Pseudomonadota</taxon>
        <taxon>Gammaproteobacteria</taxon>
        <taxon>Pasteurellales</taxon>
        <taxon>Pasteurellaceae</taxon>
        <taxon>Phocoenobacter</taxon>
    </lineage>
</organism>
<feature type="transmembrane region" description="Helical" evidence="6">
    <location>
        <begin position="129"/>
        <end position="146"/>
    </location>
</feature>
<dbReference type="PANTHER" id="PTHR32322:SF18">
    <property type="entry name" value="S-ADENOSYLMETHIONINE_S-ADENOSYLHOMOCYSTEINE TRANSPORTER"/>
    <property type="match status" value="1"/>
</dbReference>
<dbReference type="PANTHER" id="PTHR32322">
    <property type="entry name" value="INNER MEMBRANE TRANSPORTER"/>
    <property type="match status" value="1"/>
</dbReference>
<gene>
    <name evidence="8" type="ORF">NCTC12872_00694</name>
</gene>
<evidence type="ECO:0000256" key="3">
    <source>
        <dbReference type="ARBA" id="ARBA00022692"/>
    </source>
</evidence>
<keyword evidence="5 6" id="KW-0472">Membrane</keyword>
<evidence type="ECO:0000256" key="2">
    <source>
        <dbReference type="ARBA" id="ARBA00022475"/>
    </source>
</evidence>
<keyword evidence="2" id="KW-1003">Cell membrane</keyword>
<feature type="transmembrane region" description="Helical" evidence="6">
    <location>
        <begin position="12"/>
        <end position="30"/>
    </location>
</feature>
<feature type="domain" description="EamA" evidence="7">
    <location>
        <begin position="159"/>
        <end position="293"/>
    </location>
</feature>
<feature type="transmembrane region" description="Helical" evidence="6">
    <location>
        <begin position="277"/>
        <end position="294"/>
    </location>
</feature>
<evidence type="ECO:0000313" key="8">
    <source>
        <dbReference type="EMBL" id="SUB58727.1"/>
    </source>
</evidence>
<feature type="transmembrane region" description="Helical" evidence="6">
    <location>
        <begin position="36"/>
        <end position="55"/>
    </location>
</feature>
<proteinExistence type="predicted"/>
<keyword evidence="4 6" id="KW-1133">Transmembrane helix</keyword>
<sequence>MMNNENMIRLSYIMLMGLGFPIMRFMSIHFDTLNNNAVRFLSGGLVFLFICLFKYRYEVYKLIKNPTLILNLLILAVFMTANMYFFITGLKYTSALAGSIFGILAMPVAIIMAAIFFADERCRVRQKHFYSGSLLAIFGSLIFVFYGKQAHNGSDFFVGSLFLTLAIFIQSIQNLLVKNISKTLSILVISTSTAILSGCIYLIFAVKTGVIFQLQDVQIGLLLGLGIAGIYGMLTGMLFAFYIIQKQGIAIFNVIQLMIPLATAVIGYFVLDETLNLYQAIGCIIVVLGCVLALKTSNKQDRIKGLSTSK</sequence>
<protein>
    <submittedName>
        <fullName evidence="8">EamA-like transporter family</fullName>
    </submittedName>
</protein>
<feature type="transmembrane region" description="Helical" evidence="6">
    <location>
        <begin position="218"/>
        <end position="244"/>
    </location>
</feature>
<evidence type="ECO:0000313" key="9">
    <source>
        <dbReference type="Proteomes" id="UP000255417"/>
    </source>
</evidence>
<feature type="transmembrane region" description="Helical" evidence="6">
    <location>
        <begin position="184"/>
        <end position="206"/>
    </location>
</feature>
<keyword evidence="9" id="KW-1185">Reference proteome</keyword>
<evidence type="ECO:0000256" key="6">
    <source>
        <dbReference type="SAM" id="Phobius"/>
    </source>
</evidence>